<name>A0ABP8ENM7_9MICO</name>
<dbReference type="SUPFAM" id="SSF51695">
    <property type="entry name" value="PLC-like phosphodiesterases"/>
    <property type="match status" value="1"/>
</dbReference>
<dbReference type="InterPro" id="IPR017946">
    <property type="entry name" value="PLC-like_Pdiesterase_TIM-brl"/>
</dbReference>
<organism evidence="2 3">
    <name type="scientific">Brevibacterium daeguense</name>
    <dbReference type="NCBI Taxonomy" id="909936"/>
    <lineage>
        <taxon>Bacteria</taxon>
        <taxon>Bacillati</taxon>
        <taxon>Actinomycetota</taxon>
        <taxon>Actinomycetes</taxon>
        <taxon>Micrococcales</taxon>
        <taxon>Brevibacteriaceae</taxon>
        <taxon>Brevibacterium</taxon>
    </lineage>
</organism>
<evidence type="ECO:0000313" key="3">
    <source>
        <dbReference type="Proteomes" id="UP001501586"/>
    </source>
</evidence>
<dbReference type="RefSeq" id="WP_236863390.1">
    <property type="nucleotide sequence ID" value="NZ_BAABAZ010000012.1"/>
</dbReference>
<accession>A0ABP8ENM7</accession>
<evidence type="ECO:0000259" key="1">
    <source>
        <dbReference type="PROSITE" id="PS51704"/>
    </source>
</evidence>
<dbReference type="PANTHER" id="PTHR43805">
    <property type="entry name" value="GLYCEROPHOSPHORYL DIESTER PHOSPHODIESTERASE"/>
    <property type="match status" value="1"/>
</dbReference>
<feature type="domain" description="GP-PDE" evidence="1">
    <location>
        <begin position="4"/>
        <end position="237"/>
    </location>
</feature>
<dbReference type="PANTHER" id="PTHR43805:SF1">
    <property type="entry name" value="GP-PDE DOMAIN-CONTAINING PROTEIN"/>
    <property type="match status" value="1"/>
</dbReference>
<dbReference type="Gene3D" id="3.20.20.190">
    <property type="entry name" value="Phosphatidylinositol (PI) phosphodiesterase"/>
    <property type="match status" value="1"/>
</dbReference>
<proteinExistence type="predicted"/>
<gene>
    <name evidence="2" type="ORF">GCM10022261_30880</name>
</gene>
<reference evidence="3" key="1">
    <citation type="journal article" date="2019" name="Int. J. Syst. Evol. Microbiol.">
        <title>The Global Catalogue of Microorganisms (GCM) 10K type strain sequencing project: providing services to taxonomists for standard genome sequencing and annotation.</title>
        <authorList>
            <consortium name="The Broad Institute Genomics Platform"/>
            <consortium name="The Broad Institute Genome Sequencing Center for Infectious Disease"/>
            <person name="Wu L."/>
            <person name="Ma J."/>
        </authorList>
    </citation>
    <scope>NUCLEOTIDE SEQUENCE [LARGE SCALE GENOMIC DNA]</scope>
    <source>
        <strain evidence="3">JCM 17458</strain>
    </source>
</reference>
<protein>
    <submittedName>
        <fullName evidence="2">Glycerophosphodiester phosphodiesterase</fullName>
    </submittedName>
</protein>
<dbReference type="InterPro" id="IPR030395">
    <property type="entry name" value="GP_PDE_dom"/>
</dbReference>
<sequence length="246" mass="27106">MELPEVIAHRGGLWEDVGENTLESFRRSADLGLRWIETDVRTSRDNVVYACHDADLRRLAGRPERIRDLPAVEIDAVELVSGGRIPRLSTILEELPDTCFNVDVKSDRATAPMVRLVRRMQVGPRIRLASFSTRRLARLRSALPGVRSSAGTAEVAQFMLAGAAATARFDPGLDSLQVPLRRGPLPVVTTRFVRGAHRAGLAVHVWTINDPSIMRALAGLHVDAIVTDYPELAQRALRRVGNEPGD</sequence>
<dbReference type="EMBL" id="BAABAZ010000012">
    <property type="protein sequence ID" value="GAA4285557.1"/>
    <property type="molecule type" value="Genomic_DNA"/>
</dbReference>
<dbReference type="Proteomes" id="UP001501586">
    <property type="component" value="Unassembled WGS sequence"/>
</dbReference>
<dbReference type="PROSITE" id="PS51704">
    <property type="entry name" value="GP_PDE"/>
    <property type="match status" value="1"/>
</dbReference>
<evidence type="ECO:0000313" key="2">
    <source>
        <dbReference type="EMBL" id="GAA4285557.1"/>
    </source>
</evidence>
<dbReference type="Pfam" id="PF03009">
    <property type="entry name" value="GDPD"/>
    <property type="match status" value="1"/>
</dbReference>
<comment type="caution">
    <text evidence="2">The sequence shown here is derived from an EMBL/GenBank/DDBJ whole genome shotgun (WGS) entry which is preliminary data.</text>
</comment>
<keyword evidence="3" id="KW-1185">Reference proteome</keyword>